<evidence type="ECO:0000313" key="3">
    <source>
        <dbReference type="EMBL" id="KAG5186397.1"/>
    </source>
</evidence>
<proteinExistence type="predicted"/>
<reference evidence="3" key="1">
    <citation type="submission" date="2021-02" db="EMBL/GenBank/DDBJ databases">
        <title>First Annotated Genome of the Yellow-green Alga Tribonema minus.</title>
        <authorList>
            <person name="Mahan K.M."/>
        </authorList>
    </citation>
    <scope>NUCLEOTIDE SEQUENCE</scope>
    <source>
        <strain evidence="3">UTEX B ZZ1240</strain>
    </source>
</reference>
<evidence type="ECO:0000256" key="1">
    <source>
        <dbReference type="SAM" id="Coils"/>
    </source>
</evidence>
<feature type="compositionally biased region" description="Acidic residues" evidence="2">
    <location>
        <begin position="488"/>
        <end position="500"/>
    </location>
</feature>
<evidence type="ECO:0000313" key="4">
    <source>
        <dbReference type="Proteomes" id="UP000664859"/>
    </source>
</evidence>
<sequence length="500" mass="56722">MDSSESSDDESFVARTFKRMKRLCGWPGCTSDYTCKLHANHNAKVRQFQGVKSHKSPDVKAFLVHPATTVMVQQLFDMEPDIITSVGLFGDFIIVTYFKRASAKLRKKLITKLIPDIEVTALGQNAVTLLVKDIVWSTLKTRPMTYPEEPMPNMNFVNFLKNGSWRTAHAVARVIDTILGNMNSNSGRRGHEFNSVNVLQKLIEAFERSDGFCGCGRPECNVELTLNGIKGISPDRRHDHLGYGCPEQVINLICKWHNAPVKHNALPANRSRWESWLSTTTGNIRQNHETRMKTLKQKRSRSAEEDEELRKRAHEERMEALIKKKNKTNEEERLVKEYDASPLYHSSANIRRILVKLRDTTTHCHKCLRALIYGDDGHADLMTLTNVATRASPDRDNLVKGYTCGNTKLVCTSCNFVENEYSRSIIDAVKSTKTPEYALTAELKELCLLYLRALLAIEQGEYEDVEDVDEAKKARRHALRREMFGTGGDDEGGDEGEVDE</sequence>
<dbReference type="Proteomes" id="UP000664859">
    <property type="component" value="Unassembled WGS sequence"/>
</dbReference>
<keyword evidence="1" id="KW-0175">Coiled coil</keyword>
<protein>
    <submittedName>
        <fullName evidence="3">Uncharacterized protein</fullName>
    </submittedName>
</protein>
<dbReference type="EMBL" id="JAFCMP010000112">
    <property type="protein sequence ID" value="KAG5186397.1"/>
    <property type="molecule type" value="Genomic_DNA"/>
</dbReference>
<dbReference type="AlphaFoldDB" id="A0A835Z652"/>
<gene>
    <name evidence="3" type="ORF">JKP88DRAFT_241003</name>
</gene>
<keyword evidence="4" id="KW-1185">Reference proteome</keyword>
<organism evidence="3 4">
    <name type="scientific">Tribonema minus</name>
    <dbReference type="NCBI Taxonomy" id="303371"/>
    <lineage>
        <taxon>Eukaryota</taxon>
        <taxon>Sar</taxon>
        <taxon>Stramenopiles</taxon>
        <taxon>Ochrophyta</taxon>
        <taxon>PX clade</taxon>
        <taxon>Xanthophyceae</taxon>
        <taxon>Tribonematales</taxon>
        <taxon>Tribonemataceae</taxon>
        <taxon>Tribonema</taxon>
    </lineage>
</organism>
<name>A0A835Z652_9STRA</name>
<feature type="coiled-coil region" evidence="1">
    <location>
        <begin position="285"/>
        <end position="331"/>
    </location>
</feature>
<feature type="region of interest" description="Disordered" evidence="2">
    <location>
        <begin position="480"/>
        <end position="500"/>
    </location>
</feature>
<comment type="caution">
    <text evidence="3">The sequence shown here is derived from an EMBL/GenBank/DDBJ whole genome shotgun (WGS) entry which is preliminary data.</text>
</comment>
<accession>A0A835Z652</accession>
<evidence type="ECO:0000256" key="2">
    <source>
        <dbReference type="SAM" id="MobiDB-lite"/>
    </source>
</evidence>